<feature type="transmembrane region" description="Helical" evidence="1">
    <location>
        <begin position="20"/>
        <end position="40"/>
    </location>
</feature>
<dbReference type="EMBL" id="MHNY01000030">
    <property type="protein sequence ID" value="OGZ55224.1"/>
    <property type="molecule type" value="Genomic_DNA"/>
</dbReference>
<keyword evidence="1" id="KW-1133">Transmembrane helix</keyword>
<reference evidence="2 3" key="1">
    <citation type="journal article" date="2016" name="Nat. Commun.">
        <title>Thousands of microbial genomes shed light on interconnected biogeochemical processes in an aquifer system.</title>
        <authorList>
            <person name="Anantharaman K."/>
            <person name="Brown C.T."/>
            <person name="Hug L.A."/>
            <person name="Sharon I."/>
            <person name="Castelle C.J."/>
            <person name="Probst A.J."/>
            <person name="Thomas B.C."/>
            <person name="Singh A."/>
            <person name="Wilkins M.J."/>
            <person name="Karaoz U."/>
            <person name="Brodie E.L."/>
            <person name="Williams K.H."/>
            <person name="Hubbard S.S."/>
            <person name="Banfield J.F."/>
        </authorList>
    </citation>
    <scope>NUCLEOTIDE SEQUENCE [LARGE SCALE GENOMIC DNA]</scope>
</reference>
<protein>
    <submittedName>
        <fullName evidence="2">Uncharacterized protein</fullName>
    </submittedName>
</protein>
<organism evidence="2 3">
    <name type="scientific">Candidatus Ryanbacteria bacterium RIFCSPLOWO2_02_FULL_45_11c</name>
    <dbReference type="NCBI Taxonomy" id="1802128"/>
    <lineage>
        <taxon>Bacteria</taxon>
        <taxon>Candidatus Ryaniibacteriota</taxon>
    </lineage>
</organism>
<proteinExistence type="predicted"/>
<evidence type="ECO:0000313" key="2">
    <source>
        <dbReference type="EMBL" id="OGZ55224.1"/>
    </source>
</evidence>
<dbReference type="AlphaFoldDB" id="A0A1G2GYD1"/>
<dbReference type="Pfam" id="PF18895">
    <property type="entry name" value="T4SS_pilin"/>
    <property type="match status" value="1"/>
</dbReference>
<keyword evidence="1" id="KW-0812">Transmembrane</keyword>
<gene>
    <name evidence="2" type="ORF">A3H64_00200</name>
</gene>
<feature type="transmembrane region" description="Helical" evidence="1">
    <location>
        <begin position="52"/>
        <end position="77"/>
    </location>
</feature>
<evidence type="ECO:0000256" key="1">
    <source>
        <dbReference type="SAM" id="Phobius"/>
    </source>
</evidence>
<dbReference type="Proteomes" id="UP000178186">
    <property type="component" value="Unassembled WGS sequence"/>
</dbReference>
<name>A0A1G2GYD1_9BACT</name>
<dbReference type="InterPro" id="IPR043993">
    <property type="entry name" value="T4SS_pilin"/>
</dbReference>
<evidence type="ECO:0000313" key="3">
    <source>
        <dbReference type="Proteomes" id="UP000178186"/>
    </source>
</evidence>
<dbReference type="STRING" id="1802128.A3H64_00200"/>
<accession>A0A1G2GYD1</accession>
<keyword evidence="1" id="KW-0472">Membrane</keyword>
<sequence>MSPFTIEKVLGTLTTSLNKVIPFLVLAATALFLWGVVRYLTAGGDETRLKEARGLIIYGILGLAVMVAVWGFVYIVIDFIFNTETIPKIPGGNVVNPI</sequence>
<comment type="caution">
    <text evidence="2">The sequence shown here is derived from an EMBL/GenBank/DDBJ whole genome shotgun (WGS) entry which is preliminary data.</text>
</comment>